<gene>
    <name evidence="1" type="ORF">EVEC_LOCUS11402</name>
</gene>
<name>A0A0N4VMK6_ENTVE</name>
<organism evidence="3">
    <name type="scientific">Enterobius vermicularis</name>
    <name type="common">Human pinworm</name>
    <dbReference type="NCBI Taxonomy" id="51028"/>
    <lineage>
        <taxon>Eukaryota</taxon>
        <taxon>Metazoa</taxon>
        <taxon>Ecdysozoa</taxon>
        <taxon>Nematoda</taxon>
        <taxon>Chromadorea</taxon>
        <taxon>Rhabditida</taxon>
        <taxon>Spirurina</taxon>
        <taxon>Oxyuridomorpha</taxon>
        <taxon>Oxyuroidea</taxon>
        <taxon>Oxyuridae</taxon>
        <taxon>Enterobius</taxon>
    </lineage>
</organism>
<protein>
    <submittedName>
        <fullName evidence="3">FH2 domain-containing protein</fullName>
    </submittedName>
</protein>
<evidence type="ECO:0000313" key="3">
    <source>
        <dbReference type="WBParaSite" id="EVEC_0001216401-mRNA-1"/>
    </source>
</evidence>
<proteinExistence type="predicted"/>
<reference evidence="1 2" key="2">
    <citation type="submission" date="2018-10" db="EMBL/GenBank/DDBJ databases">
        <authorList>
            <consortium name="Pathogen Informatics"/>
        </authorList>
    </citation>
    <scope>NUCLEOTIDE SEQUENCE [LARGE SCALE GENOMIC DNA]</scope>
</reference>
<dbReference type="EMBL" id="UXUI01011990">
    <property type="protein sequence ID" value="VDD96651.1"/>
    <property type="molecule type" value="Genomic_DNA"/>
</dbReference>
<accession>A0A0N4VMK6</accession>
<evidence type="ECO:0000313" key="1">
    <source>
        <dbReference type="EMBL" id="VDD96651.1"/>
    </source>
</evidence>
<evidence type="ECO:0000313" key="2">
    <source>
        <dbReference type="Proteomes" id="UP000274131"/>
    </source>
</evidence>
<dbReference type="Proteomes" id="UP000274131">
    <property type="component" value="Unassembled WGS sequence"/>
</dbReference>
<reference evidence="3" key="1">
    <citation type="submission" date="2017-02" db="UniProtKB">
        <authorList>
            <consortium name="WormBaseParasite"/>
        </authorList>
    </citation>
    <scope>IDENTIFICATION</scope>
</reference>
<keyword evidence="2" id="KW-1185">Reference proteome</keyword>
<sequence length="91" mass="10308">MLELINNGAQKSVELLRLVCRARKNDGEPHSALCRQLFASPRSSISRLFPVKDCHRIAQLLSTSRVDVKTLDEFDALAKMRGYSLHLGEER</sequence>
<dbReference type="AlphaFoldDB" id="A0A0N4VMK6"/>
<dbReference type="WBParaSite" id="EVEC_0001216401-mRNA-1">
    <property type="protein sequence ID" value="EVEC_0001216401-mRNA-1"/>
    <property type="gene ID" value="EVEC_0001216401"/>
</dbReference>